<keyword evidence="1" id="KW-1133">Transmembrane helix</keyword>
<protein>
    <submittedName>
        <fullName evidence="2">Uncharacterized protein</fullName>
    </submittedName>
</protein>
<evidence type="ECO:0000256" key="1">
    <source>
        <dbReference type="SAM" id="Phobius"/>
    </source>
</evidence>
<organism evidence="2">
    <name type="scientific">uncultured delta proteobacterium HF4000_08N17</name>
    <dbReference type="NCBI Taxonomy" id="710836"/>
    <lineage>
        <taxon>Bacteria</taxon>
        <taxon>Deltaproteobacteria</taxon>
        <taxon>environmental samples</taxon>
    </lineage>
</organism>
<dbReference type="EMBL" id="GU474888">
    <property type="protein sequence ID" value="ADI18387.1"/>
    <property type="molecule type" value="Genomic_DNA"/>
</dbReference>
<keyword evidence="1" id="KW-0472">Membrane</keyword>
<evidence type="ECO:0000313" key="2">
    <source>
        <dbReference type="EMBL" id="ADI18387.1"/>
    </source>
</evidence>
<reference evidence="2" key="1">
    <citation type="journal article" date="2011" name="Environ. Microbiol.">
        <title>Time-series analyses of Monterey Bay coastal microbial picoplankton using a 'genome proxy' microarray.</title>
        <authorList>
            <person name="Rich V.I."/>
            <person name="Pham V.D."/>
            <person name="Eppley J."/>
            <person name="Shi Y."/>
            <person name="DeLong E.F."/>
        </authorList>
    </citation>
    <scope>NUCLEOTIDE SEQUENCE</scope>
</reference>
<keyword evidence="1" id="KW-0812">Transmembrane</keyword>
<dbReference type="AlphaFoldDB" id="E0XVE6"/>
<feature type="transmembrane region" description="Helical" evidence="1">
    <location>
        <begin position="35"/>
        <end position="58"/>
    </location>
</feature>
<proteinExistence type="predicted"/>
<accession>E0XVE6</accession>
<sequence length="60" mass="7056">MQTSISPHKSGKINLNRKKLKQGLRKIFSFVMPDLIWYIDILFCYLIHHSVPLLFIIVSL</sequence>
<name>E0XVE6_9DELT</name>